<comment type="caution">
    <text evidence="1">The sequence shown here is derived from an EMBL/GenBank/DDBJ whole genome shotgun (WGS) entry which is preliminary data.</text>
</comment>
<evidence type="ECO:0000313" key="2">
    <source>
        <dbReference type="Proteomes" id="UP000467840"/>
    </source>
</evidence>
<dbReference type="AlphaFoldDB" id="A0A6A6KRE1"/>
<reference evidence="1 2" key="1">
    <citation type="journal article" date="2020" name="Mol. Plant">
        <title>The Chromosome-Based Rubber Tree Genome Provides New Insights into Spurge Genome Evolution and Rubber Biosynthesis.</title>
        <authorList>
            <person name="Liu J."/>
            <person name="Shi C."/>
            <person name="Shi C.C."/>
            <person name="Li W."/>
            <person name="Zhang Q.J."/>
            <person name="Zhang Y."/>
            <person name="Li K."/>
            <person name="Lu H.F."/>
            <person name="Shi C."/>
            <person name="Zhu S.T."/>
            <person name="Xiao Z.Y."/>
            <person name="Nan H."/>
            <person name="Yue Y."/>
            <person name="Zhu X.G."/>
            <person name="Wu Y."/>
            <person name="Hong X.N."/>
            <person name="Fan G.Y."/>
            <person name="Tong Y."/>
            <person name="Zhang D."/>
            <person name="Mao C.L."/>
            <person name="Liu Y.L."/>
            <person name="Hao S.J."/>
            <person name="Liu W.Q."/>
            <person name="Lv M.Q."/>
            <person name="Zhang H.B."/>
            <person name="Liu Y."/>
            <person name="Hu-Tang G.R."/>
            <person name="Wang J.P."/>
            <person name="Wang J.H."/>
            <person name="Sun Y.H."/>
            <person name="Ni S.B."/>
            <person name="Chen W.B."/>
            <person name="Zhang X.C."/>
            <person name="Jiao Y.N."/>
            <person name="Eichler E.E."/>
            <person name="Li G.H."/>
            <person name="Liu X."/>
            <person name="Gao L.Z."/>
        </authorList>
    </citation>
    <scope>NUCLEOTIDE SEQUENCE [LARGE SCALE GENOMIC DNA]</scope>
    <source>
        <strain evidence="2">cv. GT1</strain>
        <tissue evidence="1">Leaf</tissue>
    </source>
</reference>
<name>A0A6A6KRE1_HEVBR</name>
<sequence>MRRALEDKQLGLLFKPSGSCIDQNPFANDPSNFSSLVISSGIAEYIVEENDGGVGCSLDDGLPSNGMSNGMDQYTFSVNAQTPVQSHDLLAELPSFPIAGTGIVRSLIVEYIVEENDGGEGFSLDGKHLYYKRKALEDEQLGARLVLALEAAPIMHQPSSVTRELLVRADNARPFVIPLRSGLTIQVERQSGAHPKVPVSSLTTAQMISGLLYEDLSMINYTVLHGLPEDFDLDEEIKDEITEEIEELKDLMIEYHTGLAGAVIEAHMKQHKYEANVVGSPLDN</sequence>
<dbReference type="EMBL" id="JAAGAX010000015">
    <property type="protein sequence ID" value="KAF2290623.1"/>
    <property type="molecule type" value="Genomic_DNA"/>
</dbReference>
<gene>
    <name evidence="1" type="ORF">GH714_014742</name>
</gene>
<keyword evidence="2" id="KW-1185">Reference proteome</keyword>
<proteinExistence type="predicted"/>
<organism evidence="1 2">
    <name type="scientific">Hevea brasiliensis</name>
    <name type="common">Para rubber tree</name>
    <name type="synonym">Siphonia brasiliensis</name>
    <dbReference type="NCBI Taxonomy" id="3981"/>
    <lineage>
        <taxon>Eukaryota</taxon>
        <taxon>Viridiplantae</taxon>
        <taxon>Streptophyta</taxon>
        <taxon>Embryophyta</taxon>
        <taxon>Tracheophyta</taxon>
        <taxon>Spermatophyta</taxon>
        <taxon>Magnoliopsida</taxon>
        <taxon>eudicotyledons</taxon>
        <taxon>Gunneridae</taxon>
        <taxon>Pentapetalae</taxon>
        <taxon>rosids</taxon>
        <taxon>fabids</taxon>
        <taxon>Malpighiales</taxon>
        <taxon>Euphorbiaceae</taxon>
        <taxon>Crotonoideae</taxon>
        <taxon>Micrandreae</taxon>
        <taxon>Hevea</taxon>
    </lineage>
</organism>
<evidence type="ECO:0000313" key="1">
    <source>
        <dbReference type="EMBL" id="KAF2290623.1"/>
    </source>
</evidence>
<accession>A0A6A6KRE1</accession>
<protein>
    <submittedName>
        <fullName evidence="1">Uncharacterized protein</fullName>
    </submittedName>
</protein>
<dbReference type="Proteomes" id="UP000467840">
    <property type="component" value="Chromosome 2"/>
</dbReference>